<dbReference type="GO" id="GO:0008270">
    <property type="term" value="F:zinc ion binding"/>
    <property type="evidence" value="ECO:0007669"/>
    <property type="project" value="UniProtKB-KW"/>
</dbReference>
<dbReference type="PANTHER" id="PTHR32166:SF67">
    <property type="entry name" value="HAT TRANSPOSON SUPERFAMILY"/>
    <property type="match status" value="1"/>
</dbReference>
<dbReference type="SUPFAM" id="SSF53098">
    <property type="entry name" value="Ribonuclease H-like"/>
    <property type="match status" value="1"/>
</dbReference>
<evidence type="ECO:0000256" key="3">
    <source>
        <dbReference type="ARBA" id="ARBA00022771"/>
    </source>
</evidence>
<keyword evidence="4" id="KW-0862">Zinc</keyword>
<evidence type="ECO:0000256" key="4">
    <source>
        <dbReference type="ARBA" id="ARBA00022833"/>
    </source>
</evidence>
<dbReference type="InterPro" id="IPR008906">
    <property type="entry name" value="HATC_C_dom"/>
</dbReference>
<keyword evidence="10" id="KW-1185">Reference proteome</keyword>
<gene>
    <name evidence="9" type="ORF">CKAN_02697700</name>
</gene>
<evidence type="ECO:0000256" key="7">
    <source>
        <dbReference type="PROSITE-ProRule" id="PRU00027"/>
    </source>
</evidence>
<dbReference type="Pfam" id="PF05699">
    <property type="entry name" value="Dimer_Tnp_hAT"/>
    <property type="match status" value="1"/>
</dbReference>
<reference evidence="9 10" key="1">
    <citation type="journal article" date="2019" name="Nat. Plants">
        <title>Stout camphor tree genome fills gaps in understanding of flowering plant genome evolution.</title>
        <authorList>
            <person name="Chaw S.M."/>
            <person name="Liu Y.C."/>
            <person name="Wu Y.W."/>
            <person name="Wang H.Y."/>
            <person name="Lin C.I."/>
            <person name="Wu C.S."/>
            <person name="Ke H.M."/>
            <person name="Chang L.Y."/>
            <person name="Hsu C.Y."/>
            <person name="Yang H.T."/>
            <person name="Sudianto E."/>
            <person name="Hsu M.H."/>
            <person name="Wu K.P."/>
            <person name="Wang L.N."/>
            <person name="Leebens-Mack J.H."/>
            <person name="Tsai I.J."/>
        </authorList>
    </citation>
    <scope>NUCLEOTIDE SEQUENCE [LARGE SCALE GENOMIC DNA]</scope>
    <source>
        <strain evidence="10">cv. Chaw 1501</strain>
        <tissue evidence="9">Young leaves</tissue>
    </source>
</reference>
<dbReference type="Proteomes" id="UP000283530">
    <property type="component" value="Unassembled WGS sequence"/>
</dbReference>
<name>A0A443Q3H8_9MAGN</name>
<keyword evidence="2" id="KW-0479">Metal-binding</keyword>
<dbReference type="GO" id="GO:0003677">
    <property type="term" value="F:DNA binding"/>
    <property type="evidence" value="ECO:0007669"/>
    <property type="project" value="UniProtKB-KW"/>
</dbReference>
<dbReference type="InterPro" id="IPR007021">
    <property type="entry name" value="DUF659"/>
</dbReference>
<dbReference type="OrthoDB" id="4951847at2759"/>
<dbReference type="PANTHER" id="PTHR32166">
    <property type="entry name" value="OSJNBA0013A04.12 PROTEIN"/>
    <property type="match status" value="1"/>
</dbReference>
<dbReference type="InterPro" id="IPR012337">
    <property type="entry name" value="RNaseH-like_sf"/>
</dbReference>
<evidence type="ECO:0000256" key="1">
    <source>
        <dbReference type="ARBA" id="ARBA00004123"/>
    </source>
</evidence>
<dbReference type="PROSITE" id="PS50808">
    <property type="entry name" value="ZF_BED"/>
    <property type="match status" value="1"/>
</dbReference>
<dbReference type="AlphaFoldDB" id="A0A443Q3H8"/>
<comment type="subcellular location">
    <subcellularLocation>
        <location evidence="1">Nucleus</location>
    </subcellularLocation>
</comment>
<evidence type="ECO:0000313" key="9">
    <source>
        <dbReference type="EMBL" id="RWR97539.1"/>
    </source>
</evidence>
<organism evidence="9 10">
    <name type="scientific">Cinnamomum micranthum f. kanehirae</name>
    <dbReference type="NCBI Taxonomy" id="337451"/>
    <lineage>
        <taxon>Eukaryota</taxon>
        <taxon>Viridiplantae</taxon>
        <taxon>Streptophyta</taxon>
        <taxon>Embryophyta</taxon>
        <taxon>Tracheophyta</taxon>
        <taxon>Spermatophyta</taxon>
        <taxon>Magnoliopsida</taxon>
        <taxon>Magnoliidae</taxon>
        <taxon>Laurales</taxon>
        <taxon>Lauraceae</taxon>
        <taxon>Cinnamomum</taxon>
    </lineage>
</organism>
<evidence type="ECO:0000259" key="8">
    <source>
        <dbReference type="PROSITE" id="PS50808"/>
    </source>
</evidence>
<protein>
    <submittedName>
        <fullName evidence="9">HAT transposon superfamily isoform 2</fullName>
    </submittedName>
</protein>
<evidence type="ECO:0000256" key="5">
    <source>
        <dbReference type="ARBA" id="ARBA00023125"/>
    </source>
</evidence>
<proteinExistence type="predicted"/>
<keyword evidence="5" id="KW-0238">DNA-binding</keyword>
<dbReference type="STRING" id="337451.A0A443Q3H8"/>
<dbReference type="InterPro" id="IPR003656">
    <property type="entry name" value="Znf_BED"/>
</dbReference>
<sequence>MRREEKKKKTEEKIRRPAYRLQSMPRKVSYGVDYDEDYDDIYDDYDCDSDVEVDVVREKDVCWEYAEKLEGNKVKCNFCHRVLNGGISRLKHHLSRLPSKGVHPCSKVRDDVTDRVRAIIAMKEEGKEASSAKKQRLVEAKSPGSISASKALMSVEAMPIAKLFPPTPSVLPHPSLDRENAERSIALFFFENKLDFSVARSSSYQLMMDAVAKCGQGFRGPSSETLKNTWLQRIKSEVTQQSRDIEKEWATTGCTIIADTWPDNKSRALINFFVSSPSGTFFHKSVDASMCFKSPKCLSDLFDSVIQDFGPENVVQVIMDNTLNYVGAGNHIMQNYSTIFWSPCASHCLNLILEDFSKIEWVSRCIFQAQSISKFIYNHVWVLDLMRKFLGGQELIRTSITKSASNFLSLRSMWKQKSRLRHMFNSPEYSSSPYANKTQSIACVDILEDNDFWRAVEEIAAVSEPLLKLLSDVAGGKPAVGSIYDSMTRVKESIRTYYIMDENKCKAFLDIVDRRWHNQLHSPLHSAAAFLNPCIQYNQDIKYLGIIKEEFLNVLEKLLPTPELRQDITGQIVAFKKAQGMFGCNLARDSRNTTAPGLWWEQYGDSAPGLQRVAVRILSQVCSASTLERNWSIFQQVHSEKRNRLDKETMNDLLYINYNLKLAARAKAKSADIDAIIVDDIDMTSDWVEESDQWLDRFGALESGDLNTRQFSNSIFGPNDHIFGL</sequence>
<evidence type="ECO:0000313" key="10">
    <source>
        <dbReference type="Proteomes" id="UP000283530"/>
    </source>
</evidence>
<dbReference type="Pfam" id="PF04937">
    <property type="entry name" value="DUF659"/>
    <property type="match status" value="1"/>
</dbReference>
<dbReference type="GO" id="GO:0005634">
    <property type="term" value="C:nucleus"/>
    <property type="evidence" value="ECO:0007669"/>
    <property type="project" value="UniProtKB-SubCell"/>
</dbReference>
<evidence type="ECO:0000256" key="2">
    <source>
        <dbReference type="ARBA" id="ARBA00022723"/>
    </source>
</evidence>
<keyword evidence="3 7" id="KW-0863">Zinc-finger</keyword>
<evidence type="ECO:0000256" key="6">
    <source>
        <dbReference type="ARBA" id="ARBA00023242"/>
    </source>
</evidence>
<dbReference type="GO" id="GO:0046983">
    <property type="term" value="F:protein dimerization activity"/>
    <property type="evidence" value="ECO:0007669"/>
    <property type="project" value="InterPro"/>
</dbReference>
<dbReference type="EMBL" id="QPKB01000013">
    <property type="protein sequence ID" value="RWR97539.1"/>
    <property type="molecule type" value="Genomic_DNA"/>
</dbReference>
<feature type="domain" description="BED-type" evidence="8">
    <location>
        <begin position="57"/>
        <end position="112"/>
    </location>
</feature>
<keyword evidence="6" id="KW-0539">Nucleus</keyword>
<accession>A0A443Q3H8</accession>
<dbReference type="Pfam" id="PF02892">
    <property type="entry name" value="zf-BED"/>
    <property type="match status" value="1"/>
</dbReference>
<comment type="caution">
    <text evidence="9">The sequence shown here is derived from an EMBL/GenBank/DDBJ whole genome shotgun (WGS) entry which is preliminary data.</text>
</comment>